<organism evidence="1 2">
    <name type="scientific">Nonomuraea thailandensis</name>
    <dbReference type="NCBI Taxonomy" id="1188745"/>
    <lineage>
        <taxon>Bacteria</taxon>
        <taxon>Bacillati</taxon>
        <taxon>Actinomycetota</taxon>
        <taxon>Actinomycetes</taxon>
        <taxon>Streptosporangiales</taxon>
        <taxon>Streptosporangiaceae</taxon>
        <taxon>Nonomuraea</taxon>
    </lineage>
</organism>
<name>A0A9X2KAK6_9ACTN</name>
<dbReference type="AlphaFoldDB" id="A0A9X2KAK6"/>
<proteinExistence type="predicted"/>
<reference evidence="1" key="1">
    <citation type="submission" date="2022-06" db="EMBL/GenBank/DDBJ databases">
        <title>Sequencing the genomes of 1000 actinobacteria strains.</title>
        <authorList>
            <person name="Klenk H.-P."/>
        </authorList>
    </citation>
    <scope>NUCLEOTIDE SEQUENCE</scope>
    <source>
        <strain evidence="1">DSM 46694</strain>
    </source>
</reference>
<comment type="caution">
    <text evidence="1">The sequence shown here is derived from an EMBL/GenBank/DDBJ whole genome shotgun (WGS) entry which is preliminary data.</text>
</comment>
<dbReference type="Proteomes" id="UP001139648">
    <property type="component" value="Unassembled WGS sequence"/>
</dbReference>
<dbReference type="EMBL" id="JAMZEB010000002">
    <property type="protein sequence ID" value="MCP2363056.1"/>
    <property type="molecule type" value="Genomic_DNA"/>
</dbReference>
<gene>
    <name evidence="1" type="ORF">HD597_010076</name>
</gene>
<evidence type="ECO:0000313" key="1">
    <source>
        <dbReference type="EMBL" id="MCP2363056.1"/>
    </source>
</evidence>
<keyword evidence="2" id="KW-1185">Reference proteome</keyword>
<evidence type="ECO:0000313" key="2">
    <source>
        <dbReference type="Proteomes" id="UP001139648"/>
    </source>
</evidence>
<accession>A0A9X2KAK6</accession>
<protein>
    <submittedName>
        <fullName evidence="1">Uncharacterized protein</fullName>
    </submittedName>
</protein>
<sequence length="56" mass="5972">MALPTVRRGGYEVGGCDAKGFSEFSEVIHVHAPLGQLDLGDRWPVQFPATLSDSVG</sequence>